<keyword evidence="1" id="KW-0812">Transmembrane</keyword>
<dbReference type="Ensembl" id="ENSPKIT00000031148.1">
    <property type="protein sequence ID" value="ENSPKIP00000007104.1"/>
    <property type="gene ID" value="ENSPKIG00000023133.1"/>
</dbReference>
<keyword evidence="1" id="KW-1133">Transmembrane helix</keyword>
<evidence type="ECO:0000313" key="2">
    <source>
        <dbReference type="Ensembl" id="ENSPKIP00000007104.1"/>
    </source>
</evidence>
<accession>A0A3B3QMM4</accession>
<keyword evidence="3" id="KW-1185">Reference proteome</keyword>
<feature type="transmembrane region" description="Helical" evidence="1">
    <location>
        <begin position="30"/>
        <end position="49"/>
    </location>
</feature>
<name>A0A3B3QMM4_9TELE</name>
<sequence length="68" mass="7945">NVFLSTLLFIYGELFLFLQFQSALPFYRSVLQYLPAVLFCSSVCAVLFLSSDTHKKWNYCHYTVLNSH</sequence>
<evidence type="ECO:0000256" key="1">
    <source>
        <dbReference type="SAM" id="Phobius"/>
    </source>
</evidence>
<dbReference type="Proteomes" id="UP000261540">
    <property type="component" value="Unplaced"/>
</dbReference>
<organism evidence="2 3">
    <name type="scientific">Paramormyrops kingsleyae</name>
    <dbReference type="NCBI Taxonomy" id="1676925"/>
    <lineage>
        <taxon>Eukaryota</taxon>
        <taxon>Metazoa</taxon>
        <taxon>Chordata</taxon>
        <taxon>Craniata</taxon>
        <taxon>Vertebrata</taxon>
        <taxon>Euteleostomi</taxon>
        <taxon>Actinopterygii</taxon>
        <taxon>Neopterygii</taxon>
        <taxon>Teleostei</taxon>
        <taxon>Osteoglossocephala</taxon>
        <taxon>Osteoglossomorpha</taxon>
        <taxon>Osteoglossiformes</taxon>
        <taxon>Mormyridae</taxon>
        <taxon>Paramormyrops</taxon>
    </lineage>
</organism>
<evidence type="ECO:0000313" key="3">
    <source>
        <dbReference type="Proteomes" id="UP000261540"/>
    </source>
</evidence>
<reference evidence="2" key="2">
    <citation type="submission" date="2025-09" db="UniProtKB">
        <authorList>
            <consortium name="Ensembl"/>
        </authorList>
    </citation>
    <scope>IDENTIFICATION</scope>
</reference>
<protein>
    <submittedName>
        <fullName evidence="2">Uncharacterized protein</fullName>
    </submittedName>
</protein>
<feature type="transmembrane region" description="Helical" evidence="1">
    <location>
        <begin position="7"/>
        <end position="24"/>
    </location>
</feature>
<dbReference type="AlphaFoldDB" id="A0A3B3QMM4"/>
<keyword evidence="1" id="KW-0472">Membrane</keyword>
<reference evidence="2" key="1">
    <citation type="submission" date="2025-08" db="UniProtKB">
        <authorList>
            <consortium name="Ensembl"/>
        </authorList>
    </citation>
    <scope>IDENTIFICATION</scope>
</reference>
<proteinExistence type="predicted"/>